<feature type="domain" description="DUF4168" evidence="2">
    <location>
        <begin position="40"/>
        <end position="156"/>
    </location>
</feature>
<evidence type="ECO:0000313" key="4">
    <source>
        <dbReference type="Proteomes" id="UP000479132"/>
    </source>
</evidence>
<evidence type="ECO:0000259" key="2">
    <source>
        <dbReference type="Pfam" id="PF13767"/>
    </source>
</evidence>
<dbReference type="Proteomes" id="UP000479132">
    <property type="component" value="Unassembled WGS sequence"/>
</dbReference>
<evidence type="ECO:0000313" key="3">
    <source>
        <dbReference type="EMBL" id="NGP89545.1"/>
    </source>
</evidence>
<feature type="signal peptide" evidence="1">
    <location>
        <begin position="1"/>
        <end position="23"/>
    </location>
</feature>
<name>A0A6M1T7Z2_9BACT</name>
<dbReference type="AlphaFoldDB" id="A0A6M1T7Z2"/>
<sequence length="168" mass="19436">MKIFKRSAVFILGFFLVAGVAFAQGQQMMQQQTAQPDSISDKELKKFATANQKMQKVRGDIQKKMMSEVKAALEDKEMDEQRFQQIMMSKRNKKADSINVTPKEEQTIKEIQPKLMKVQQGAQQQMMSVIQESGLNPQRFQVIMRAVQSNPEVMKRFQKITQDTMKKK</sequence>
<keyword evidence="1" id="KW-0732">Signal</keyword>
<proteinExistence type="predicted"/>
<accession>A0A6M1T7Z2</accession>
<gene>
    <name evidence="3" type="ORF">G3569_14395</name>
</gene>
<reference evidence="3 4" key="1">
    <citation type="submission" date="2020-02" db="EMBL/GenBank/DDBJ databases">
        <title>Aliifodinibius halophilus 2W32, complete genome.</title>
        <authorList>
            <person name="Li Y."/>
            <person name="Wu S."/>
        </authorList>
    </citation>
    <scope>NUCLEOTIDE SEQUENCE [LARGE SCALE GENOMIC DNA]</scope>
    <source>
        <strain evidence="3 4">2W32</strain>
    </source>
</reference>
<dbReference type="RefSeq" id="WP_165270408.1">
    <property type="nucleotide sequence ID" value="NZ_JAALLS010000021.1"/>
</dbReference>
<organism evidence="3 4">
    <name type="scientific">Fodinibius halophilus</name>
    <dbReference type="NCBI Taxonomy" id="1736908"/>
    <lineage>
        <taxon>Bacteria</taxon>
        <taxon>Pseudomonadati</taxon>
        <taxon>Balneolota</taxon>
        <taxon>Balneolia</taxon>
        <taxon>Balneolales</taxon>
        <taxon>Balneolaceae</taxon>
        <taxon>Fodinibius</taxon>
    </lineage>
</organism>
<dbReference type="EMBL" id="JAALLS010000021">
    <property type="protein sequence ID" value="NGP89545.1"/>
    <property type="molecule type" value="Genomic_DNA"/>
</dbReference>
<dbReference type="Pfam" id="PF13767">
    <property type="entry name" value="DUF4168"/>
    <property type="match status" value="1"/>
</dbReference>
<comment type="caution">
    <text evidence="3">The sequence shown here is derived from an EMBL/GenBank/DDBJ whole genome shotgun (WGS) entry which is preliminary data.</text>
</comment>
<feature type="chain" id="PRO_5027114234" evidence="1">
    <location>
        <begin position="24"/>
        <end position="168"/>
    </location>
</feature>
<keyword evidence="4" id="KW-1185">Reference proteome</keyword>
<dbReference type="InterPro" id="IPR025433">
    <property type="entry name" value="DUF4168"/>
</dbReference>
<protein>
    <submittedName>
        <fullName evidence="3">DUF4168 domain-containing protein</fullName>
    </submittedName>
</protein>
<evidence type="ECO:0000256" key="1">
    <source>
        <dbReference type="SAM" id="SignalP"/>
    </source>
</evidence>